<keyword evidence="1" id="KW-0812">Transmembrane</keyword>
<organism evidence="2 3">
    <name type="scientific">Nitrosotalea devaniterrae</name>
    <dbReference type="NCBI Taxonomy" id="1078905"/>
    <lineage>
        <taxon>Archaea</taxon>
        <taxon>Nitrososphaerota</taxon>
        <taxon>Nitrososphaeria</taxon>
        <taxon>Nitrosotaleales</taxon>
        <taxon>Nitrosotaleaceae</taxon>
        <taxon>Nitrosotalea</taxon>
    </lineage>
</organism>
<dbReference type="EMBL" id="LN890280">
    <property type="protein sequence ID" value="CUR51543.1"/>
    <property type="molecule type" value="Genomic_DNA"/>
</dbReference>
<evidence type="ECO:0000256" key="1">
    <source>
        <dbReference type="SAM" id="Phobius"/>
    </source>
</evidence>
<gene>
    <name evidence="2" type="ORF">NDEV_0778</name>
</gene>
<sequence>MKIYPVRSKKYLYAGIVGIIIVAISIVVIHFIPSMTGPYTTSNTSDQVAFLDFSYDEENSDLKTQLALHHINMTKPIRLSSPADVAQYCNFLTDPKKQALVTYCTSTVLASKYGNLGEINMVGSNDVPGLVVVALQSDPTLHNYDDVKTVFSTVINSTICSCWDSAAPDGFLTLSAFVDKLRDTHLQTKDPTTSTHVIPLGNKHFKIELTTNTDGYLWKLLVSK</sequence>
<name>A0A128A2G9_9ARCH</name>
<accession>A0A128A2G9</accession>
<dbReference type="Proteomes" id="UP000196239">
    <property type="component" value="Chromosome 1"/>
</dbReference>
<dbReference type="AlphaFoldDB" id="A0A128A2G9"/>
<proteinExistence type="predicted"/>
<protein>
    <submittedName>
        <fullName evidence="2">Putative Extracellular protein</fullName>
    </submittedName>
</protein>
<reference evidence="3" key="1">
    <citation type="submission" date="2015-10" db="EMBL/GenBank/DDBJ databases">
        <authorList>
            <person name="Lehtovirta-Morley L.E."/>
            <person name="Vieille C."/>
        </authorList>
    </citation>
    <scope>NUCLEOTIDE SEQUENCE [LARGE SCALE GENOMIC DNA]</scope>
</reference>
<keyword evidence="1" id="KW-1133">Transmembrane helix</keyword>
<keyword evidence="1" id="KW-0472">Membrane</keyword>
<keyword evidence="3" id="KW-1185">Reference proteome</keyword>
<dbReference type="KEGG" id="ndv:NDEV_0778"/>
<feature type="transmembrane region" description="Helical" evidence="1">
    <location>
        <begin position="12"/>
        <end position="32"/>
    </location>
</feature>
<evidence type="ECO:0000313" key="2">
    <source>
        <dbReference type="EMBL" id="CUR51543.1"/>
    </source>
</evidence>
<evidence type="ECO:0000313" key="3">
    <source>
        <dbReference type="Proteomes" id="UP000196239"/>
    </source>
</evidence>